<dbReference type="Proteomes" id="UP000046392">
    <property type="component" value="Unplaced"/>
</dbReference>
<protein>
    <submittedName>
        <fullName evidence="2">SCP domain-containing protein</fullName>
    </submittedName>
</protein>
<organism evidence="1 2">
    <name type="scientific">Strongyloides papillosus</name>
    <name type="common">Intestinal threadworm</name>
    <dbReference type="NCBI Taxonomy" id="174720"/>
    <lineage>
        <taxon>Eukaryota</taxon>
        <taxon>Metazoa</taxon>
        <taxon>Ecdysozoa</taxon>
        <taxon>Nematoda</taxon>
        <taxon>Chromadorea</taxon>
        <taxon>Rhabditida</taxon>
        <taxon>Tylenchina</taxon>
        <taxon>Panagrolaimomorpha</taxon>
        <taxon>Strongyloidoidea</taxon>
        <taxon>Strongyloididae</taxon>
        <taxon>Strongyloides</taxon>
    </lineage>
</organism>
<proteinExistence type="predicted"/>
<dbReference type="WBParaSite" id="SPAL_0000973600.1">
    <property type="protein sequence ID" value="SPAL_0000973600.1"/>
    <property type="gene ID" value="SPAL_0000973600"/>
</dbReference>
<reference evidence="2" key="1">
    <citation type="submission" date="2017-02" db="UniProtKB">
        <authorList>
            <consortium name="WormBaseParasite"/>
        </authorList>
    </citation>
    <scope>IDENTIFICATION</scope>
</reference>
<dbReference type="AlphaFoldDB" id="A0A0N5BV71"/>
<accession>A0A0N5BV71</accession>
<name>A0A0N5BV71_STREA</name>
<keyword evidence="1" id="KW-1185">Reference proteome</keyword>
<evidence type="ECO:0000313" key="2">
    <source>
        <dbReference type="WBParaSite" id="SPAL_0000973600.1"/>
    </source>
</evidence>
<dbReference type="Gene3D" id="3.40.33.10">
    <property type="entry name" value="CAP"/>
    <property type="match status" value="1"/>
</dbReference>
<evidence type="ECO:0000313" key="1">
    <source>
        <dbReference type="Proteomes" id="UP000046392"/>
    </source>
</evidence>
<dbReference type="InterPro" id="IPR035940">
    <property type="entry name" value="CAP_sf"/>
</dbReference>
<dbReference type="SUPFAM" id="SSF55797">
    <property type="entry name" value="PR-1-like"/>
    <property type="match status" value="1"/>
</dbReference>
<sequence length="131" mass="15256">MYRKAHYAAPLIENAEMTGKAQTRALKIANFRRMFADPNTEYEEIVSSCEILLAPFTVKKMYDEINKCRYNFPNKKSLAKNVLKLIWRNTRYIGIGVVKSYCHLIIALKLTPRKNKIRGYRANIKARNKNA</sequence>